<keyword evidence="3" id="KW-1185">Reference proteome</keyword>
<evidence type="ECO:0008006" key="4">
    <source>
        <dbReference type="Google" id="ProtNLM"/>
    </source>
</evidence>
<dbReference type="eggNOG" id="ENOG502S6PS">
    <property type="taxonomic scope" value="Eukaryota"/>
</dbReference>
<feature type="region of interest" description="Disordered" evidence="1">
    <location>
        <begin position="1"/>
        <end position="53"/>
    </location>
</feature>
<dbReference type="InterPro" id="IPR029063">
    <property type="entry name" value="SAM-dependent_MTases_sf"/>
</dbReference>
<dbReference type="GO" id="GO:0008168">
    <property type="term" value="F:methyltransferase activity"/>
    <property type="evidence" value="ECO:0007669"/>
    <property type="project" value="TreeGrafter"/>
</dbReference>
<dbReference type="InParanoid" id="S2J7N3"/>
<name>S2J7N3_MUCC1</name>
<dbReference type="SUPFAM" id="SSF53335">
    <property type="entry name" value="S-adenosyl-L-methionine-dependent methyltransferases"/>
    <property type="match status" value="1"/>
</dbReference>
<evidence type="ECO:0000313" key="3">
    <source>
        <dbReference type="Proteomes" id="UP000014254"/>
    </source>
</evidence>
<sequence>MGNSHSNQHHKSSITRHVSLESTHSATVPVSTTSTLPTPGLSRSSSKTTSRPASVIGDVKDCVSKILGRSSSTLDVTYPPNRSTPRRSFSAPAGCFDSSMLNSCSNLSSSTTKYCLPIDETEQDRLTNTHYVLKHCFGDNFSAPVHDLLSRSISVARVSANLTPANTTITRDNSSVAPSVISTCSGSSVKNNWSTPTRVLDVACGSGVWVLEMATEYSNSEFYGIDAACIFPNCIKPPNTTFQQHDLLDKDGFPYSDEYFDYIHMRLVYNCFSAVDLKFVLAEINRVLKPGGYVEIRDIDPTIKHPGPTTEKAFSEFAVRMAQLNAVDVTWTPHICEILACQGELTDIYHQKVSVGFGMEGPIAVSIENSICDAIRSYKKFFMEAYDLSSQECDDKLDEIIQESRIHRSFFNYYMGWGRKPLVVMETLVGTDGTVPLTPITTDITVIDGSASVTPFANGSMTSLTLAATLPECLATLPETDAGDLLIENAYDIVQLTHGFTE</sequence>
<dbReference type="PANTHER" id="PTHR43591:SF105">
    <property type="entry name" value="METHYLTRANSFERASE DOMAIN-CONTAINING PROTEIN-RELATED"/>
    <property type="match status" value="1"/>
</dbReference>
<dbReference type="Gene3D" id="3.40.50.150">
    <property type="entry name" value="Vaccinia Virus protein VP39"/>
    <property type="match status" value="1"/>
</dbReference>
<dbReference type="AlphaFoldDB" id="S2J7N3"/>
<organism evidence="2 3">
    <name type="scientific">Mucor circinelloides f. circinelloides (strain 1006PhL)</name>
    <name type="common">Mucormycosis agent</name>
    <name type="synonym">Calyptromyces circinelloides</name>
    <dbReference type="NCBI Taxonomy" id="1220926"/>
    <lineage>
        <taxon>Eukaryota</taxon>
        <taxon>Fungi</taxon>
        <taxon>Fungi incertae sedis</taxon>
        <taxon>Mucoromycota</taxon>
        <taxon>Mucoromycotina</taxon>
        <taxon>Mucoromycetes</taxon>
        <taxon>Mucorales</taxon>
        <taxon>Mucorineae</taxon>
        <taxon>Mucoraceae</taxon>
        <taxon>Mucor</taxon>
    </lineage>
</organism>
<feature type="compositionally biased region" description="Low complexity" evidence="1">
    <location>
        <begin position="22"/>
        <end position="46"/>
    </location>
</feature>
<accession>S2J7N3</accession>
<dbReference type="PANTHER" id="PTHR43591">
    <property type="entry name" value="METHYLTRANSFERASE"/>
    <property type="match status" value="1"/>
</dbReference>
<protein>
    <recommendedName>
        <fullName evidence="4">Methyltransferase domain-containing protein</fullName>
    </recommendedName>
</protein>
<dbReference type="OrthoDB" id="2013972at2759"/>
<dbReference type="Proteomes" id="UP000014254">
    <property type="component" value="Unassembled WGS sequence"/>
</dbReference>
<evidence type="ECO:0000256" key="1">
    <source>
        <dbReference type="SAM" id="MobiDB-lite"/>
    </source>
</evidence>
<proteinExistence type="predicted"/>
<gene>
    <name evidence="2" type="ORF">HMPREF1544_08922</name>
</gene>
<dbReference type="STRING" id="1220926.S2J7N3"/>
<dbReference type="Pfam" id="PF13489">
    <property type="entry name" value="Methyltransf_23"/>
    <property type="match status" value="1"/>
</dbReference>
<dbReference type="VEuPathDB" id="FungiDB:HMPREF1544_08922"/>
<reference evidence="3" key="1">
    <citation type="submission" date="2013-05" db="EMBL/GenBank/DDBJ databases">
        <title>The Genome sequence of Mucor circinelloides f. circinelloides 1006PhL.</title>
        <authorList>
            <consortium name="The Broad Institute Genomics Platform"/>
            <person name="Cuomo C."/>
            <person name="Earl A."/>
            <person name="Findley K."/>
            <person name="Lee S.C."/>
            <person name="Walker B."/>
            <person name="Young S."/>
            <person name="Zeng Q."/>
            <person name="Gargeya S."/>
            <person name="Fitzgerald M."/>
            <person name="Haas B."/>
            <person name="Abouelleil A."/>
            <person name="Allen A.W."/>
            <person name="Alvarado L."/>
            <person name="Arachchi H.M."/>
            <person name="Berlin A.M."/>
            <person name="Chapman S.B."/>
            <person name="Gainer-Dewar J."/>
            <person name="Goldberg J."/>
            <person name="Griggs A."/>
            <person name="Gujja S."/>
            <person name="Hansen M."/>
            <person name="Howarth C."/>
            <person name="Imamovic A."/>
            <person name="Ireland A."/>
            <person name="Larimer J."/>
            <person name="McCowan C."/>
            <person name="Murphy C."/>
            <person name="Pearson M."/>
            <person name="Poon T.W."/>
            <person name="Priest M."/>
            <person name="Roberts A."/>
            <person name="Saif S."/>
            <person name="Shea T."/>
            <person name="Sisk P."/>
            <person name="Sykes S."/>
            <person name="Wortman J."/>
            <person name="Nusbaum C."/>
            <person name="Birren B."/>
        </authorList>
    </citation>
    <scope>NUCLEOTIDE SEQUENCE [LARGE SCALE GENOMIC DNA]</scope>
    <source>
        <strain evidence="3">1006PhL</strain>
    </source>
</reference>
<dbReference type="EMBL" id="KE124042">
    <property type="protein sequence ID" value="EPB84327.1"/>
    <property type="molecule type" value="Genomic_DNA"/>
</dbReference>
<evidence type="ECO:0000313" key="2">
    <source>
        <dbReference type="EMBL" id="EPB84327.1"/>
    </source>
</evidence>
<dbReference type="CDD" id="cd02440">
    <property type="entry name" value="AdoMet_MTases"/>
    <property type="match status" value="1"/>
</dbReference>